<sequence>MREEQERRERRARITRRSLLGIGGLAVAGTVAAVVITGRDEGALGGKIVTDLASGDGFPATIRADGSLVFGPDLMPGTSTDGAQNLHIYFDYACHYCANFEELHKTEIETLLGDGTINLVLHTSRFLDSSWSNMVCNAMGVVLDQDPASAFAFHHAVMTRFSEIYASQDASAITAESVTQAATEAGVSDDVVEQIASAITANTYGAWLDLCDQTFSEASISGTPTVCLGTEKLELGDIATATGITDHIQGAAAAD</sequence>
<gene>
    <name evidence="3" type="ORF">BW737_004370</name>
</gene>
<dbReference type="SUPFAM" id="SSF52833">
    <property type="entry name" value="Thioredoxin-like"/>
    <property type="match status" value="1"/>
</dbReference>
<protein>
    <submittedName>
        <fullName evidence="3">Disulfide bond formation protein DsbA</fullName>
    </submittedName>
</protein>
<evidence type="ECO:0000259" key="2">
    <source>
        <dbReference type="Pfam" id="PF13462"/>
    </source>
</evidence>
<feature type="transmembrane region" description="Helical" evidence="1">
    <location>
        <begin position="20"/>
        <end position="38"/>
    </location>
</feature>
<keyword evidence="1" id="KW-0812">Transmembrane</keyword>
<comment type="caution">
    <text evidence="3">The sequence shown here is derived from an EMBL/GenBank/DDBJ whole genome shotgun (WGS) entry which is preliminary data.</text>
</comment>
<reference evidence="3 4" key="1">
    <citation type="submission" date="2017-10" db="EMBL/GenBank/DDBJ databases">
        <title>Draft genome sequence of cellulolytic Actinomyces sp CtC72 isolated from cattle rumen fluid.</title>
        <authorList>
            <person name="Joshi A.J."/>
            <person name="Vasudevan G."/>
            <person name="Lanjekar V.B."/>
            <person name="Hivarkar S."/>
            <person name="Engineer A."/>
            <person name="Pore S.D."/>
            <person name="Dhakephalkar P.K."/>
            <person name="Dagar S."/>
        </authorList>
    </citation>
    <scope>NUCLEOTIDE SEQUENCE [LARGE SCALE GENOMIC DNA]</scope>
    <source>
        <strain evidence="4">CtC72</strain>
    </source>
</reference>
<dbReference type="Pfam" id="PF13462">
    <property type="entry name" value="Thioredoxin_4"/>
    <property type="match status" value="1"/>
</dbReference>
<evidence type="ECO:0000313" key="4">
    <source>
        <dbReference type="Proteomes" id="UP000194577"/>
    </source>
</evidence>
<organism evidence="3 4">
    <name type="scientific">Actinomyces ruminis</name>
    <dbReference type="NCBI Taxonomy" id="1937003"/>
    <lineage>
        <taxon>Bacteria</taxon>
        <taxon>Bacillati</taxon>
        <taxon>Actinomycetota</taxon>
        <taxon>Actinomycetes</taxon>
        <taxon>Actinomycetales</taxon>
        <taxon>Actinomycetaceae</taxon>
        <taxon>Actinomyces</taxon>
    </lineage>
</organism>
<name>A0ABX4MCS6_9ACTO</name>
<dbReference type="InterPro" id="IPR036249">
    <property type="entry name" value="Thioredoxin-like_sf"/>
</dbReference>
<dbReference type="Proteomes" id="UP000194577">
    <property type="component" value="Unassembled WGS sequence"/>
</dbReference>
<keyword evidence="1" id="KW-0472">Membrane</keyword>
<dbReference type="Gene3D" id="3.40.30.10">
    <property type="entry name" value="Glutaredoxin"/>
    <property type="match status" value="1"/>
</dbReference>
<keyword evidence="4" id="KW-1185">Reference proteome</keyword>
<keyword evidence="1" id="KW-1133">Transmembrane helix</keyword>
<dbReference type="EMBL" id="MTPX02000028">
    <property type="protein sequence ID" value="PHP53228.1"/>
    <property type="molecule type" value="Genomic_DNA"/>
</dbReference>
<feature type="domain" description="Thioredoxin-like fold" evidence="2">
    <location>
        <begin position="84"/>
        <end position="234"/>
    </location>
</feature>
<accession>A0ABX4MCS6</accession>
<dbReference type="InterPro" id="IPR012336">
    <property type="entry name" value="Thioredoxin-like_fold"/>
</dbReference>
<proteinExistence type="predicted"/>
<evidence type="ECO:0000313" key="3">
    <source>
        <dbReference type="EMBL" id="PHP53228.1"/>
    </source>
</evidence>
<evidence type="ECO:0000256" key="1">
    <source>
        <dbReference type="SAM" id="Phobius"/>
    </source>
</evidence>